<dbReference type="Proteomes" id="UP000245698">
    <property type="component" value="Unassembled WGS sequence"/>
</dbReference>
<evidence type="ECO:0000313" key="1">
    <source>
        <dbReference type="EMBL" id="SJM32390.1"/>
    </source>
</evidence>
<dbReference type="EMBL" id="FUIG01000035">
    <property type="protein sequence ID" value="SJM32390.1"/>
    <property type="molecule type" value="Genomic_DNA"/>
</dbReference>
<gene>
    <name evidence="1" type="ORF">BQ8482_280116</name>
</gene>
<dbReference type="AlphaFoldDB" id="A0A2P9AMN3"/>
<sequence>MTATTILAKPGAARHLIHTCLILRLRNFKLVADVGLGKLPQKIRY</sequence>
<name>A0A2P9AMN3_9HYPH</name>
<organism evidence="1 2">
    <name type="scientific">Mesorhizobium delmotii</name>
    <dbReference type="NCBI Taxonomy" id="1631247"/>
    <lineage>
        <taxon>Bacteria</taxon>
        <taxon>Pseudomonadati</taxon>
        <taxon>Pseudomonadota</taxon>
        <taxon>Alphaproteobacteria</taxon>
        <taxon>Hyphomicrobiales</taxon>
        <taxon>Phyllobacteriaceae</taxon>
        <taxon>Mesorhizobium</taxon>
    </lineage>
</organism>
<keyword evidence="2" id="KW-1185">Reference proteome</keyword>
<proteinExistence type="predicted"/>
<accession>A0A2P9AMN3</accession>
<protein>
    <submittedName>
        <fullName evidence="1">Uncharacterized protein</fullName>
    </submittedName>
</protein>
<evidence type="ECO:0000313" key="2">
    <source>
        <dbReference type="Proteomes" id="UP000245698"/>
    </source>
</evidence>
<reference evidence="2" key="1">
    <citation type="submission" date="2016-12" db="EMBL/GenBank/DDBJ databases">
        <authorList>
            <person name="Brunel B."/>
        </authorList>
    </citation>
    <scope>NUCLEOTIDE SEQUENCE [LARGE SCALE GENOMIC DNA]</scope>
</reference>